<protein>
    <submittedName>
        <fullName evidence="1">Uncharacterized protein</fullName>
    </submittedName>
</protein>
<name>W2HLT2_PHYNI</name>
<sequence>MESKRRNEEFEVDPKVIETLPSVQVPPGSFNFRGNVELRGRGYDIPASNRGGYGNAVWENTQHLE</sequence>
<gene>
    <name evidence="1" type="ORF">L915_00974</name>
    <name evidence="2" type="ORF">L917_18200</name>
</gene>
<evidence type="ECO:0000313" key="2">
    <source>
        <dbReference type="EMBL" id="ETL81470.1"/>
    </source>
</evidence>
<dbReference type="EMBL" id="KI684090">
    <property type="protein sequence ID" value="ETK96203.1"/>
    <property type="molecule type" value="Genomic_DNA"/>
</dbReference>
<dbReference type="Proteomes" id="UP000054423">
    <property type="component" value="Unassembled WGS sequence"/>
</dbReference>
<organism evidence="1">
    <name type="scientific">Phytophthora nicotianae</name>
    <name type="common">Potato buckeye rot agent</name>
    <name type="synonym">Phytophthora parasitica</name>
    <dbReference type="NCBI Taxonomy" id="4792"/>
    <lineage>
        <taxon>Eukaryota</taxon>
        <taxon>Sar</taxon>
        <taxon>Stramenopiles</taxon>
        <taxon>Oomycota</taxon>
        <taxon>Peronosporomycetes</taxon>
        <taxon>Peronosporales</taxon>
        <taxon>Peronosporaceae</taxon>
        <taxon>Phytophthora</taxon>
    </lineage>
</organism>
<proteinExistence type="predicted"/>
<evidence type="ECO:0000313" key="1">
    <source>
        <dbReference type="EMBL" id="ETK96203.1"/>
    </source>
</evidence>
<dbReference type="EMBL" id="KI682511">
    <property type="protein sequence ID" value="ETL81470.1"/>
    <property type="molecule type" value="Genomic_DNA"/>
</dbReference>
<reference evidence="2" key="1">
    <citation type="submission" date="2013-11" db="EMBL/GenBank/DDBJ databases">
        <title>The Genome Sequence of Phytophthora parasitica CHvinca01.</title>
        <authorList>
            <consortium name="The Broad Institute Genomics Platform"/>
            <person name="Russ C."/>
            <person name="Tyler B."/>
            <person name="Panabieres F."/>
            <person name="Shan W."/>
            <person name="Tripathy S."/>
            <person name="Grunwald N."/>
            <person name="Machado M."/>
            <person name="Johnson C.S."/>
            <person name="Arredondo F."/>
            <person name="Hong C."/>
            <person name="Coffey M."/>
            <person name="Young S.K."/>
            <person name="Zeng Q."/>
            <person name="Gargeya S."/>
            <person name="Fitzgerald M."/>
            <person name="Abouelleil A."/>
            <person name="Alvarado L."/>
            <person name="Chapman S.B."/>
            <person name="Gainer-Dewar J."/>
            <person name="Goldberg J."/>
            <person name="Griggs A."/>
            <person name="Gujja S."/>
            <person name="Hansen M."/>
            <person name="Howarth C."/>
            <person name="Imamovic A."/>
            <person name="Ireland A."/>
            <person name="Larimer J."/>
            <person name="McCowan C."/>
            <person name="Murphy C."/>
            <person name="Pearson M."/>
            <person name="Poon T.W."/>
            <person name="Priest M."/>
            <person name="Roberts A."/>
            <person name="Saif S."/>
            <person name="Shea T."/>
            <person name="Sykes S."/>
            <person name="Wortman J."/>
            <person name="Nusbaum C."/>
            <person name="Birren B."/>
        </authorList>
    </citation>
    <scope>NUCLEOTIDE SEQUENCE [LARGE SCALE GENOMIC DNA]</scope>
    <source>
        <strain evidence="2">CHvinca01</strain>
    </source>
</reference>
<dbReference type="Proteomes" id="UP000053236">
    <property type="component" value="Unassembled WGS sequence"/>
</dbReference>
<dbReference type="AlphaFoldDB" id="W2HLT2"/>
<reference evidence="1" key="2">
    <citation type="submission" date="2013-11" db="EMBL/GenBank/DDBJ databases">
        <title>The Genome Sequence of Phytophthora parasitica CJ02B3.</title>
        <authorList>
            <consortium name="The Broad Institute Genomics Platform"/>
            <person name="Russ C."/>
            <person name="Tyler B."/>
            <person name="Panabieres F."/>
            <person name="Shan W."/>
            <person name="Tripathy S."/>
            <person name="Grunwald N."/>
            <person name="Machado M."/>
            <person name="Johnson C.S."/>
            <person name="Arredondo F."/>
            <person name="Hong C."/>
            <person name="Coffey M."/>
            <person name="Young S.K."/>
            <person name="Zeng Q."/>
            <person name="Gargeya S."/>
            <person name="Fitzgerald M."/>
            <person name="Abouelleil A."/>
            <person name="Alvarado L."/>
            <person name="Chapman S.B."/>
            <person name="Gainer-Dewar J."/>
            <person name="Goldberg J."/>
            <person name="Griggs A."/>
            <person name="Gujja S."/>
            <person name="Hansen M."/>
            <person name="Howarth C."/>
            <person name="Imamovic A."/>
            <person name="Ireland A."/>
            <person name="Larimer J."/>
            <person name="McCowan C."/>
            <person name="Murphy C."/>
            <person name="Pearson M."/>
            <person name="Poon T.W."/>
            <person name="Priest M."/>
            <person name="Roberts A."/>
            <person name="Saif S."/>
            <person name="Shea T."/>
            <person name="Sykes S."/>
            <person name="Wortman J."/>
            <person name="Nusbaum C."/>
            <person name="Birren B."/>
        </authorList>
    </citation>
    <scope>NUCLEOTIDE SEQUENCE [LARGE SCALE GENOMIC DNA]</scope>
    <source>
        <strain evidence="1">CJ02B3</strain>
    </source>
</reference>
<accession>W2HLT2</accession>